<dbReference type="CDD" id="cd08946">
    <property type="entry name" value="SDR_e"/>
    <property type="match status" value="1"/>
</dbReference>
<evidence type="ECO:0000256" key="2">
    <source>
        <dbReference type="ARBA" id="ARBA00023277"/>
    </source>
</evidence>
<dbReference type="RefSeq" id="WP_099383876.1">
    <property type="nucleotide sequence ID" value="NZ_PEBD01000010.1"/>
</dbReference>
<reference evidence="4 5" key="1">
    <citation type="submission" date="2017-10" db="EMBL/GenBank/DDBJ databases">
        <title>The draft genome sequence of Williamsia sp. BULT 1.1 isolated from the semi-arid grassland soils from South Africa.</title>
        <authorList>
            <person name="Kabwe M.H."/>
            <person name="Govender N."/>
            <person name="Mutseka Lunga P."/>
            <person name="Vikram S."/>
            <person name="Makhalanyane T.P."/>
        </authorList>
    </citation>
    <scope>NUCLEOTIDE SEQUENCE [LARGE SCALE GENOMIC DNA]</scope>
    <source>
        <strain evidence="4 5">BULT 1.1</strain>
    </source>
</reference>
<proteinExistence type="predicted"/>
<dbReference type="Proteomes" id="UP000225108">
    <property type="component" value="Unassembled WGS sequence"/>
</dbReference>
<keyword evidence="1" id="KW-0521">NADP</keyword>
<sequence>MSTDRMLVTGAFGLVGAELVRTLLTDGHDVVATDLDIEANHKKAARLSGKNGLRGSNGLADRNGLDVRWADLTDPAALNALVSAVRPTVIVHLAAVIPPACYARPDLARKVNVTATQSLVDAAVAQPSPPRFIQASSVAVYGPRNPHRVDDVLTPDMAPAPSDLYGAHKAEAEKIVTASHLDWVILRLGGVLTAEPRWDIDKDLVYFEGLLPTDGRIQTVDVRDVAHAFAAAATGQMNNKIYLIGGDESHRITQGFLAPAVSEAMGLTGGLPVGRPGNPDSDRDWFATDWMDTSSAQAALGFQRHTLADLIAETRDRVGVRRYPLRVIAPAMRRYLRAQSPYRHTPGRFADPWGAIASRWGNPSPDSPS</sequence>
<protein>
    <submittedName>
        <fullName evidence="4">Oxidoreductase</fullName>
    </submittedName>
</protein>
<feature type="domain" description="NAD-dependent epimerase/dehydratase" evidence="3">
    <location>
        <begin position="6"/>
        <end position="193"/>
    </location>
</feature>
<organism evidence="4 5">
    <name type="scientific">Williamsia marianensis</name>
    <dbReference type="NCBI Taxonomy" id="85044"/>
    <lineage>
        <taxon>Bacteria</taxon>
        <taxon>Bacillati</taxon>
        <taxon>Actinomycetota</taxon>
        <taxon>Actinomycetes</taxon>
        <taxon>Mycobacteriales</taxon>
        <taxon>Nocardiaceae</taxon>
        <taxon>Williamsia</taxon>
    </lineage>
</organism>
<evidence type="ECO:0000313" key="5">
    <source>
        <dbReference type="Proteomes" id="UP000225108"/>
    </source>
</evidence>
<dbReference type="InterPro" id="IPR036291">
    <property type="entry name" value="NAD(P)-bd_dom_sf"/>
</dbReference>
<dbReference type="AlphaFoldDB" id="A0A2G3PIC6"/>
<dbReference type="Gene3D" id="3.40.50.720">
    <property type="entry name" value="NAD(P)-binding Rossmann-like Domain"/>
    <property type="match status" value="1"/>
</dbReference>
<gene>
    <name evidence="4" type="ORF">CSW57_17190</name>
</gene>
<evidence type="ECO:0000256" key="1">
    <source>
        <dbReference type="ARBA" id="ARBA00022857"/>
    </source>
</evidence>
<dbReference type="EMBL" id="PEBD01000010">
    <property type="protein sequence ID" value="PHV65493.1"/>
    <property type="molecule type" value="Genomic_DNA"/>
</dbReference>
<evidence type="ECO:0000313" key="4">
    <source>
        <dbReference type="EMBL" id="PHV65493.1"/>
    </source>
</evidence>
<name>A0A2G3PIC6_WILMA</name>
<comment type="caution">
    <text evidence="4">The sequence shown here is derived from an EMBL/GenBank/DDBJ whole genome shotgun (WGS) entry which is preliminary data.</text>
</comment>
<dbReference type="Pfam" id="PF01370">
    <property type="entry name" value="Epimerase"/>
    <property type="match status" value="1"/>
</dbReference>
<keyword evidence="2" id="KW-0119">Carbohydrate metabolism</keyword>
<dbReference type="PANTHER" id="PTHR43103">
    <property type="entry name" value="NUCLEOSIDE-DIPHOSPHATE-SUGAR EPIMERASE"/>
    <property type="match status" value="1"/>
</dbReference>
<dbReference type="SUPFAM" id="SSF51735">
    <property type="entry name" value="NAD(P)-binding Rossmann-fold domains"/>
    <property type="match status" value="1"/>
</dbReference>
<dbReference type="PANTHER" id="PTHR43103:SF3">
    <property type="entry name" value="ADP-L-GLYCERO-D-MANNO-HEPTOSE-6-EPIMERASE"/>
    <property type="match status" value="1"/>
</dbReference>
<dbReference type="InterPro" id="IPR001509">
    <property type="entry name" value="Epimerase_deHydtase"/>
</dbReference>
<accession>A0A2G3PIC6</accession>
<evidence type="ECO:0000259" key="3">
    <source>
        <dbReference type="Pfam" id="PF01370"/>
    </source>
</evidence>